<feature type="transmembrane region" description="Helical" evidence="1">
    <location>
        <begin position="914"/>
        <end position="932"/>
    </location>
</feature>
<dbReference type="InterPro" id="IPR011990">
    <property type="entry name" value="TPR-like_helical_dom_sf"/>
</dbReference>
<dbReference type="RefSeq" id="WP_237377803.1">
    <property type="nucleotide sequence ID" value="NZ_CP071793.1"/>
</dbReference>
<dbReference type="SUPFAM" id="SSF48452">
    <property type="entry name" value="TPR-like"/>
    <property type="match status" value="1"/>
</dbReference>
<dbReference type="PANTHER" id="PTHR10098">
    <property type="entry name" value="RAPSYN-RELATED"/>
    <property type="match status" value="1"/>
</dbReference>
<gene>
    <name evidence="3" type="ORF">J3U87_21360</name>
</gene>
<reference evidence="3" key="1">
    <citation type="submission" date="2021-03" db="EMBL/GenBank/DDBJ databases">
        <title>Acanthopleuribacteraceae sp. M133.</title>
        <authorList>
            <person name="Wang G."/>
        </authorList>
    </citation>
    <scope>NUCLEOTIDE SEQUENCE</scope>
    <source>
        <strain evidence="3">M133</strain>
    </source>
</reference>
<dbReference type="InterPro" id="IPR024983">
    <property type="entry name" value="CHAT_dom"/>
</dbReference>
<dbReference type="EMBL" id="CP071793">
    <property type="protein sequence ID" value="QTD48142.1"/>
    <property type="molecule type" value="Genomic_DNA"/>
</dbReference>
<evidence type="ECO:0000259" key="2">
    <source>
        <dbReference type="Pfam" id="PF12770"/>
    </source>
</evidence>
<accession>A0A8A4TG32</accession>
<sequence length="941" mass="105501">MWIYWFALVWQDPFATCRQAFVPDPRDYRPAKCFYDVARGQGLWNEAGRQLEALLEGGETLPWVHFYLGNIAQDRMDPAALDHYRVALDAFDETGDGQGMVYTQINLHRVLTTQNLWQEAERALAAAQHQAMLMRDASLIYAATLDRGMLLKRKGSLEQAQSLLEQLEPRLFREESSYSTRRDCLLALGDLAEELGQPRRAREYYAALLDLAEKHEDPYAAAVASLNTLISLVGTGPWTPATRDEASQLAARLRETSQALEHQALEVRVLYEAAMLADTEQADRYLAKAQAMTRELGDPELESLVLRGLAARRVDRDPQAAQNLIGRSYAAAAKSEDPAILLTAWCDRMHVDWISRPPAEALARSLDLLDLIEAVRETQSSDIGRAGFLSHQAFSYYALVGHLSRLFREERDLTWAREAHRVMERLRARSLLESLSFERINDLPDEMNDLTETRRGLDRQWVRLHQDLLNPDLSPEARASKRQLREALTAKIGAQDARIRAKHAGYGGRQSLQAASLEQVQAALEPHQALLSYQLSYRENPYGQFYGGSWLWVVTNAGVEVYELADRAAIEPAVDTFRDLCAEGKHTQQIRAGAEALYRRLMERALADLPEGIEELVIIPDGHLYHLPFSLLQSAANHTPLAFRYHLTLVPSATLWLRWSKQNPQAKGSGALVFSDPRNRAIETPLEESPDSGGWERLYRGTKTVTPADLIAGAKLGPLPYARSEARSVVRHVGRDSELLMGDRASEKFLKQQDLRQYKVLHFAAHAVIDEVRPQRSAIILAPGSDEEDGFLTPREIERLDLDGQVVVLSTCHGASGLTFRGEGVMSLARSFLQAGATTVIGTLQPLSDQNAEVLFDTFYRHLANGLPVSRAMSMAQRHCHEANQSVATWSNVVVLGNGHAVLFDEPDRESLPVFVWALVAFSLISLLVGVVRRQRRHTRS</sequence>
<keyword evidence="1" id="KW-0812">Transmembrane</keyword>
<dbReference type="Proteomes" id="UP000663929">
    <property type="component" value="Chromosome"/>
</dbReference>
<keyword evidence="1" id="KW-0472">Membrane</keyword>
<organism evidence="3 4">
    <name type="scientific">Sulfidibacter corallicola</name>
    <dbReference type="NCBI Taxonomy" id="2818388"/>
    <lineage>
        <taxon>Bacteria</taxon>
        <taxon>Pseudomonadati</taxon>
        <taxon>Acidobacteriota</taxon>
        <taxon>Holophagae</taxon>
        <taxon>Acanthopleuribacterales</taxon>
        <taxon>Acanthopleuribacteraceae</taxon>
        <taxon>Sulfidibacter</taxon>
    </lineage>
</organism>
<dbReference type="Pfam" id="PF12770">
    <property type="entry name" value="CHAT"/>
    <property type="match status" value="1"/>
</dbReference>
<proteinExistence type="predicted"/>
<dbReference type="AlphaFoldDB" id="A0A8A4TG32"/>
<dbReference type="PANTHER" id="PTHR10098:SF108">
    <property type="entry name" value="TETRATRICOPEPTIDE REPEAT PROTEIN 28"/>
    <property type="match status" value="1"/>
</dbReference>
<evidence type="ECO:0000313" key="4">
    <source>
        <dbReference type="Proteomes" id="UP000663929"/>
    </source>
</evidence>
<dbReference type="Gene3D" id="1.25.40.10">
    <property type="entry name" value="Tetratricopeptide repeat domain"/>
    <property type="match status" value="2"/>
</dbReference>
<keyword evidence="1" id="KW-1133">Transmembrane helix</keyword>
<name>A0A8A4TG32_SULCO</name>
<keyword evidence="4" id="KW-1185">Reference proteome</keyword>
<protein>
    <submittedName>
        <fullName evidence="3">CHAT domain-containing protein</fullName>
    </submittedName>
</protein>
<feature type="domain" description="CHAT" evidence="2">
    <location>
        <begin position="594"/>
        <end position="898"/>
    </location>
</feature>
<evidence type="ECO:0000256" key="1">
    <source>
        <dbReference type="SAM" id="Phobius"/>
    </source>
</evidence>
<evidence type="ECO:0000313" key="3">
    <source>
        <dbReference type="EMBL" id="QTD48142.1"/>
    </source>
</evidence>
<dbReference type="KEGG" id="scor:J3U87_21360"/>